<reference evidence="3 4" key="1">
    <citation type="submission" date="2018-11" db="EMBL/GenBank/DDBJ databases">
        <title>Sequencing the genomes of 1000 actinobacteria strains.</title>
        <authorList>
            <person name="Klenk H.-P."/>
        </authorList>
    </citation>
    <scope>NUCLEOTIDE SEQUENCE [LARGE SCALE GENOMIC DNA]</scope>
    <source>
        <strain evidence="3 4">DSM 12652</strain>
    </source>
</reference>
<evidence type="ECO:0000313" key="4">
    <source>
        <dbReference type="Proteomes" id="UP000281738"/>
    </source>
</evidence>
<evidence type="ECO:0000256" key="1">
    <source>
        <dbReference type="SAM" id="SignalP"/>
    </source>
</evidence>
<dbReference type="OrthoDB" id="4921630at2"/>
<dbReference type="Gene3D" id="3.60.10.10">
    <property type="entry name" value="Endonuclease/exonuclease/phosphatase"/>
    <property type="match status" value="1"/>
</dbReference>
<dbReference type="AlphaFoldDB" id="A0A3N2CPL3"/>
<proteinExistence type="predicted"/>
<keyword evidence="3" id="KW-0255">Endonuclease</keyword>
<dbReference type="InterPro" id="IPR005135">
    <property type="entry name" value="Endo/exonuclease/phosphatase"/>
</dbReference>
<dbReference type="RefSeq" id="WP_123388807.1">
    <property type="nucleotide sequence ID" value="NZ_RKHO01000001.1"/>
</dbReference>
<dbReference type="EMBL" id="RKHO01000001">
    <property type="protein sequence ID" value="ROR89452.1"/>
    <property type="molecule type" value="Genomic_DNA"/>
</dbReference>
<name>A0A3N2CPL3_9ACTN</name>
<feature type="domain" description="Endonuclease/exonuclease/phosphatase" evidence="2">
    <location>
        <begin position="42"/>
        <end position="340"/>
    </location>
</feature>
<evidence type="ECO:0000313" key="3">
    <source>
        <dbReference type="EMBL" id="ROR89452.1"/>
    </source>
</evidence>
<dbReference type="InterPro" id="IPR036691">
    <property type="entry name" value="Endo/exonu/phosph_ase_sf"/>
</dbReference>
<dbReference type="Proteomes" id="UP000281738">
    <property type="component" value="Unassembled WGS sequence"/>
</dbReference>
<dbReference type="SUPFAM" id="SSF56219">
    <property type="entry name" value="DNase I-like"/>
    <property type="match status" value="1"/>
</dbReference>
<protein>
    <submittedName>
        <fullName evidence="3">Endonuclease/exonuclease/phosphatase family metal-dependent hydrolase</fullName>
    </submittedName>
</protein>
<evidence type="ECO:0000259" key="2">
    <source>
        <dbReference type="Pfam" id="PF03372"/>
    </source>
</evidence>
<keyword evidence="3" id="KW-0269">Exonuclease</keyword>
<organism evidence="3 4">
    <name type="scientific">Nocardioides aurantiacus</name>
    <dbReference type="NCBI Taxonomy" id="86796"/>
    <lineage>
        <taxon>Bacteria</taxon>
        <taxon>Bacillati</taxon>
        <taxon>Actinomycetota</taxon>
        <taxon>Actinomycetes</taxon>
        <taxon>Propionibacteriales</taxon>
        <taxon>Nocardioidaceae</taxon>
        <taxon>Nocardioides</taxon>
    </lineage>
</organism>
<dbReference type="Pfam" id="PF03372">
    <property type="entry name" value="Exo_endo_phos"/>
    <property type="match status" value="1"/>
</dbReference>
<keyword evidence="3" id="KW-0378">Hydrolase</keyword>
<gene>
    <name evidence="3" type="ORF">EDD33_0276</name>
</gene>
<sequence>MKLRMCRSAVALAVAGAITATLAATGPGSAVAAVSPDLRVGSFNISGVSFDSSVSGEEQVWKVRRPKVVSQVLGQKLDVLGVQEANVSAIYQDRLTYGETQYADLLGALKAKGGTYALTNTSSYNCVNPRSTYKCVYQDRGAAGSDRILYNTSTTDLVRQGGVTYAARTPGRPERFLAWAVLRQKSTGKQYLFANTHLDPYDVNVRQRQWDELISNVNRLKGGLPVVAVGDFNTSKFSVYAGTYLPRMRSNGYGDVLNQQARQAKVTQPRAEALRRGWVNSFGNFNRDVTQWGYAADRTKVGNNIDWVFASNNIRVKAWETVVDVDPTTLRLRGVIPSDHALVRSTLVLP</sequence>
<feature type="signal peptide" evidence="1">
    <location>
        <begin position="1"/>
        <end position="23"/>
    </location>
</feature>
<keyword evidence="1" id="KW-0732">Signal</keyword>
<accession>A0A3N2CPL3</accession>
<dbReference type="GO" id="GO:0004519">
    <property type="term" value="F:endonuclease activity"/>
    <property type="evidence" value="ECO:0007669"/>
    <property type="project" value="UniProtKB-KW"/>
</dbReference>
<comment type="caution">
    <text evidence="3">The sequence shown here is derived from an EMBL/GenBank/DDBJ whole genome shotgun (WGS) entry which is preliminary data.</text>
</comment>
<feature type="chain" id="PRO_5039621042" evidence="1">
    <location>
        <begin position="24"/>
        <end position="350"/>
    </location>
</feature>
<keyword evidence="3" id="KW-0540">Nuclease</keyword>
<dbReference type="GO" id="GO:0004527">
    <property type="term" value="F:exonuclease activity"/>
    <property type="evidence" value="ECO:0007669"/>
    <property type="project" value="UniProtKB-KW"/>
</dbReference>
<keyword evidence="4" id="KW-1185">Reference proteome</keyword>